<dbReference type="AlphaFoldDB" id="A0AAF0PU44"/>
<evidence type="ECO:0000313" key="3">
    <source>
        <dbReference type="Proteomes" id="UP001234989"/>
    </source>
</evidence>
<dbReference type="Proteomes" id="UP001234989">
    <property type="component" value="Chromosome 1"/>
</dbReference>
<sequence length="200" mass="22302">MPPHRAYAWNAIARTTNIVPLVPDHEVSNAEFRIIRVGHQALSLRGVIQSGHRLKNFPYARQGQGGNNNKAQSTAAATPAGLPTQQGASFGTGGGQCQNRLYALQARYYHEYSPDVVTTKKMISKVYIYYLVWIKDSNSETLTLESVPVVNEFPEVFPEYLFGVPPEREVNFGIDLLPDTQPISIPPYRMAPSDVKELKE</sequence>
<organism evidence="2 3">
    <name type="scientific">Solanum verrucosum</name>
    <dbReference type="NCBI Taxonomy" id="315347"/>
    <lineage>
        <taxon>Eukaryota</taxon>
        <taxon>Viridiplantae</taxon>
        <taxon>Streptophyta</taxon>
        <taxon>Embryophyta</taxon>
        <taxon>Tracheophyta</taxon>
        <taxon>Spermatophyta</taxon>
        <taxon>Magnoliopsida</taxon>
        <taxon>eudicotyledons</taxon>
        <taxon>Gunneridae</taxon>
        <taxon>Pentapetalae</taxon>
        <taxon>asterids</taxon>
        <taxon>lamiids</taxon>
        <taxon>Solanales</taxon>
        <taxon>Solanaceae</taxon>
        <taxon>Solanoideae</taxon>
        <taxon>Solaneae</taxon>
        <taxon>Solanum</taxon>
    </lineage>
</organism>
<feature type="region of interest" description="Disordered" evidence="1">
    <location>
        <begin position="58"/>
        <end position="89"/>
    </location>
</feature>
<name>A0AAF0PU44_SOLVR</name>
<dbReference type="EMBL" id="CP133612">
    <property type="protein sequence ID" value="WMV07969.1"/>
    <property type="molecule type" value="Genomic_DNA"/>
</dbReference>
<keyword evidence="3" id="KW-1185">Reference proteome</keyword>
<evidence type="ECO:0000313" key="2">
    <source>
        <dbReference type="EMBL" id="WMV07969.1"/>
    </source>
</evidence>
<reference evidence="2" key="1">
    <citation type="submission" date="2023-08" db="EMBL/GenBank/DDBJ databases">
        <title>A de novo genome assembly of Solanum verrucosum Schlechtendal, a Mexican diploid species geographically isolated from the other diploid A-genome species in potato relatives.</title>
        <authorList>
            <person name="Hosaka K."/>
        </authorList>
    </citation>
    <scope>NUCLEOTIDE SEQUENCE</scope>
    <source>
        <tissue evidence="2">Young leaves</tissue>
    </source>
</reference>
<gene>
    <name evidence="2" type="ORF">MTR67_001354</name>
</gene>
<protein>
    <submittedName>
        <fullName evidence="2">Uncharacterized protein</fullName>
    </submittedName>
</protein>
<feature type="compositionally biased region" description="Polar residues" evidence="1">
    <location>
        <begin position="67"/>
        <end position="76"/>
    </location>
</feature>
<accession>A0AAF0PU44</accession>
<proteinExistence type="predicted"/>
<evidence type="ECO:0000256" key="1">
    <source>
        <dbReference type="SAM" id="MobiDB-lite"/>
    </source>
</evidence>